<evidence type="ECO:0000313" key="2">
    <source>
        <dbReference type="Proteomes" id="UP000092164"/>
    </source>
</evidence>
<keyword evidence="2" id="KW-1185">Reference proteome</keyword>
<dbReference type="AlphaFoldDB" id="A0A1B7ZFN4"/>
<dbReference type="EMBL" id="LZFP01000001">
    <property type="protein sequence ID" value="OBR42252.1"/>
    <property type="molecule type" value="Genomic_DNA"/>
</dbReference>
<reference evidence="2" key="1">
    <citation type="submission" date="2016-06" db="EMBL/GenBank/DDBJ databases">
        <authorList>
            <person name="Zhan P."/>
        </authorList>
    </citation>
    <scope>NUCLEOTIDE SEQUENCE [LARGE SCALE GENOMIC DNA]</scope>
    <source>
        <strain evidence="2">T28</strain>
    </source>
</reference>
<dbReference type="Gene3D" id="1.20.120.520">
    <property type="entry name" value="nmb1532 protein domain like"/>
    <property type="match status" value="1"/>
</dbReference>
<name>A0A1B7ZFN4_9FLAO</name>
<accession>A0A1B7ZFN4</accession>
<proteinExistence type="predicted"/>
<protein>
    <submittedName>
        <fullName evidence="1">Cation-binding protein</fullName>
    </submittedName>
</protein>
<dbReference type="STRING" id="1836467.BTR34_10750"/>
<sequence>METKPIKRNKALQGVSREHHHGLLLCWKIRTGFSKGISEERIKKYVDWFYGVHLLPHFELEENHIFPILGKDHELVKKAISQHKRLHRLFNETGTLSKSLSLIEEELEQHIRFEERVLFNEIQKIATEDQLGTISKIHNDEKFNDNIDDTFWI</sequence>
<dbReference type="RefSeq" id="WP_068481363.1">
    <property type="nucleotide sequence ID" value="NZ_CP018760.1"/>
</dbReference>
<comment type="caution">
    <text evidence="1">The sequence shown here is derived from an EMBL/GenBank/DDBJ whole genome shotgun (WGS) entry which is preliminary data.</text>
</comment>
<dbReference type="OrthoDB" id="9793254at2"/>
<dbReference type="KEGG" id="mart:BTR34_10750"/>
<organism evidence="1 2">
    <name type="scientific">Maribacter hydrothermalis</name>
    <dbReference type="NCBI Taxonomy" id="1836467"/>
    <lineage>
        <taxon>Bacteria</taxon>
        <taxon>Pseudomonadati</taxon>
        <taxon>Bacteroidota</taxon>
        <taxon>Flavobacteriia</taxon>
        <taxon>Flavobacteriales</taxon>
        <taxon>Flavobacteriaceae</taxon>
        <taxon>Maribacter</taxon>
    </lineage>
</organism>
<evidence type="ECO:0000313" key="1">
    <source>
        <dbReference type="EMBL" id="OBR42252.1"/>
    </source>
</evidence>
<gene>
    <name evidence="1" type="ORF">A9200_02370</name>
</gene>
<dbReference type="Proteomes" id="UP000092164">
    <property type="component" value="Unassembled WGS sequence"/>
</dbReference>